<evidence type="ECO:0000256" key="4">
    <source>
        <dbReference type="SAM" id="MobiDB-lite"/>
    </source>
</evidence>
<gene>
    <name evidence="5" type="primary">flgN</name>
    <name evidence="5" type="ORF">I9W95_02775</name>
</gene>
<dbReference type="InterPro" id="IPR007809">
    <property type="entry name" value="FlgN-like"/>
</dbReference>
<keyword evidence="5" id="KW-0966">Cell projection</keyword>
<dbReference type="InterPro" id="IPR036679">
    <property type="entry name" value="FlgN-like_sf"/>
</dbReference>
<feature type="region of interest" description="Disordered" evidence="4">
    <location>
        <begin position="133"/>
        <end position="156"/>
    </location>
</feature>
<name>A0ABS7ZMS8_9GAMM</name>
<keyword evidence="5" id="KW-0969">Cilium</keyword>
<keyword evidence="6" id="KW-1185">Reference proteome</keyword>
<comment type="caution">
    <text evidence="5">The sequence shown here is derived from an EMBL/GenBank/DDBJ whole genome shotgun (WGS) entry which is preliminary data.</text>
</comment>
<sequence>MSIDTESLASLMAEELTLAQTIFDLLTREKTALKDNDLPALQALRQQNASHLTELKRVAAQRLQWLRQHDLPHSAASLEHPLLAQAANVHRLWQALEAQYRSNQTLSQQLSEIVLTARQRTLQKLRILRGQQNDPHLYDGNGKASSLGKGQGYIQA</sequence>
<dbReference type="EMBL" id="JAEDAH010000011">
    <property type="protein sequence ID" value="MCA6062523.1"/>
    <property type="molecule type" value="Genomic_DNA"/>
</dbReference>
<evidence type="ECO:0000256" key="3">
    <source>
        <dbReference type="ARBA" id="ARBA00022795"/>
    </source>
</evidence>
<dbReference type="Proteomes" id="UP000714380">
    <property type="component" value="Unassembled WGS sequence"/>
</dbReference>
<proteinExistence type="inferred from homology"/>
<reference evidence="5 6" key="1">
    <citation type="submission" date="2020-12" db="EMBL/GenBank/DDBJ databases">
        <title>Novel Thalassolituus-related marine hydrocarbonoclastic bacteria mediated algae-derived hydrocarbons mineralization in twilight zone of the northern South China Sea.</title>
        <authorList>
            <person name="Dong C."/>
        </authorList>
    </citation>
    <scope>NUCLEOTIDE SEQUENCE [LARGE SCALE GENOMIC DNA]</scope>
    <source>
        <strain evidence="5 6">IMCC1826</strain>
    </source>
</reference>
<evidence type="ECO:0000313" key="6">
    <source>
        <dbReference type="Proteomes" id="UP000714380"/>
    </source>
</evidence>
<dbReference type="RefSeq" id="WP_225671615.1">
    <property type="nucleotide sequence ID" value="NZ_JAEDAH010000011.1"/>
</dbReference>
<protein>
    <submittedName>
        <fullName evidence="5">Flagellar export chaperone FlgN</fullName>
    </submittedName>
</protein>
<dbReference type="Pfam" id="PF05130">
    <property type="entry name" value="FlgN"/>
    <property type="match status" value="1"/>
</dbReference>
<keyword evidence="5" id="KW-0282">Flagellum</keyword>
<comment type="function">
    <text evidence="1">Required for the efficient initiation of filament assembly.</text>
</comment>
<evidence type="ECO:0000256" key="2">
    <source>
        <dbReference type="ARBA" id="ARBA00007703"/>
    </source>
</evidence>
<dbReference type="Gene3D" id="1.20.58.300">
    <property type="entry name" value="FlgN-like"/>
    <property type="match status" value="1"/>
</dbReference>
<organism evidence="5 6">
    <name type="scientific">Thalassolituus marinus</name>
    <dbReference type="NCBI Taxonomy" id="671053"/>
    <lineage>
        <taxon>Bacteria</taxon>
        <taxon>Pseudomonadati</taxon>
        <taxon>Pseudomonadota</taxon>
        <taxon>Gammaproteobacteria</taxon>
        <taxon>Oceanospirillales</taxon>
        <taxon>Oceanospirillaceae</taxon>
        <taxon>Thalassolituus</taxon>
    </lineage>
</organism>
<dbReference type="SUPFAM" id="SSF140566">
    <property type="entry name" value="FlgN-like"/>
    <property type="match status" value="1"/>
</dbReference>
<evidence type="ECO:0000313" key="5">
    <source>
        <dbReference type="EMBL" id="MCA6062523.1"/>
    </source>
</evidence>
<evidence type="ECO:0000256" key="1">
    <source>
        <dbReference type="ARBA" id="ARBA00002397"/>
    </source>
</evidence>
<keyword evidence="3" id="KW-1005">Bacterial flagellum biogenesis</keyword>
<comment type="similarity">
    <text evidence="2">Belongs to the FlgN family.</text>
</comment>
<accession>A0ABS7ZMS8</accession>